<accession>C6WWJ8</accession>
<dbReference type="EMBL" id="CP001672">
    <property type="protein sequence ID" value="ACT48297.1"/>
    <property type="molecule type" value="Genomic_DNA"/>
</dbReference>
<dbReference type="InterPro" id="IPR011990">
    <property type="entry name" value="TPR-like_helical_dom_sf"/>
</dbReference>
<dbReference type="Gene3D" id="1.25.40.10">
    <property type="entry name" value="Tetratricopeptide repeat domain"/>
    <property type="match status" value="2"/>
</dbReference>
<dbReference type="Pfam" id="PF13414">
    <property type="entry name" value="TPR_11"/>
    <property type="match status" value="1"/>
</dbReference>
<dbReference type="STRING" id="583345.Mmol_1391"/>
<dbReference type="PROSITE" id="PS50293">
    <property type="entry name" value="TPR_REGION"/>
    <property type="match status" value="2"/>
</dbReference>
<protein>
    <submittedName>
        <fullName evidence="6">Tetratricopeptide TPR_2 repeat protein</fullName>
    </submittedName>
</protein>
<keyword evidence="4" id="KW-0732">Signal</keyword>
<dbReference type="KEGG" id="mmb:Mmol_1391"/>
<feature type="repeat" description="TPR" evidence="3">
    <location>
        <begin position="149"/>
        <end position="182"/>
    </location>
</feature>
<evidence type="ECO:0000256" key="2">
    <source>
        <dbReference type="ARBA" id="ARBA00022803"/>
    </source>
</evidence>
<reference evidence="7" key="1">
    <citation type="submission" date="2009-07" db="EMBL/GenBank/DDBJ databases">
        <title>Complete sequence of Methylotenera mobilis JLW8.</title>
        <authorList>
            <consortium name="US DOE Joint Genome Institute"/>
            <person name="Lucas S."/>
            <person name="Copeland A."/>
            <person name="Lapidus A."/>
            <person name="Glavina del Rio T."/>
            <person name="Tice H."/>
            <person name="Bruce D."/>
            <person name="Goodwin L."/>
            <person name="Pitluck S."/>
            <person name="LaButti K.M."/>
            <person name="Clum A."/>
            <person name="Larimer F."/>
            <person name="Land M."/>
            <person name="Hauser L."/>
            <person name="Kyrpides N."/>
            <person name="Mikhailova N."/>
            <person name="Kayluzhnaya M."/>
            <person name="Chistoserdova L."/>
        </authorList>
    </citation>
    <scope>NUCLEOTIDE SEQUENCE [LARGE SCALE GENOMIC DNA]</scope>
    <source>
        <strain evidence="7">JLW8 / ATCC BAA-1282 / DSM 17540</strain>
    </source>
</reference>
<dbReference type="Proteomes" id="UP000002742">
    <property type="component" value="Chromosome"/>
</dbReference>
<keyword evidence="2 3" id="KW-0802">TPR repeat</keyword>
<dbReference type="PANTHER" id="PTHR16193:SF0">
    <property type="entry name" value="TETRATRICOPEPTIDE REPEAT PROTEIN 27"/>
    <property type="match status" value="1"/>
</dbReference>
<feature type="domain" description="LytR/CpsA/Psr regulator C-terminal" evidence="5">
    <location>
        <begin position="293"/>
        <end position="379"/>
    </location>
</feature>
<evidence type="ECO:0000259" key="5">
    <source>
        <dbReference type="Pfam" id="PF13399"/>
    </source>
</evidence>
<organism evidence="6 7">
    <name type="scientific">Methylotenera mobilis (strain JLW8 / ATCC BAA-1282 / DSM 17540)</name>
    <dbReference type="NCBI Taxonomy" id="583345"/>
    <lineage>
        <taxon>Bacteria</taxon>
        <taxon>Pseudomonadati</taxon>
        <taxon>Pseudomonadota</taxon>
        <taxon>Betaproteobacteria</taxon>
        <taxon>Nitrosomonadales</taxon>
        <taxon>Methylophilaceae</taxon>
        <taxon>Methylotenera</taxon>
    </lineage>
</organism>
<dbReference type="Pfam" id="PF13181">
    <property type="entry name" value="TPR_8"/>
    <property type="match status" value="1"/>
</dbReference>
<dbReference type="PROSITE" id="PS50005">
    <property type="entry name" value="TPR"/>
    <property type="match status" value="4"/>
</dbReference>
<evidence type="ECO:0000313" key="6">
    <source>
        <dbReference type="EMBL" id="ACT48297.1"/>
    </source>
</evidence>
<evidence type="ECO:0000256" key="3">
    <source>
        <dbReference type="PROSITE-ProRule" id="PRU00339"/>
    </source>
</evidence>
<feature type="repeat" description="TPR" evidence="3">
    <location>
        <begin position="81"/>
        <end position="114"/>
    </location>
</feature>
<dbReference type="eggNOG" id="COG0457">
    <property type="taxonomic scope" value="Bacteria"/>
</dbReference>
<dbReference type="SUPFAM" id="SSF48452">
    <property type="entry name" value="TPR-like"/>
    <property type="match status" value="1"/>
</dbReference>
<dbReference type="SMART" id="SM00028">
    <property type="entry name" value="TPR"/>
    <property type="match status" value="4"/>
</dbReference>
<dbReference type="Pfam" id="PF00515">
    <property type="entry name" value="TPR_1"/>
    <property type="match status" value="1"/>
</dbReference>
<feature type="repeat" description="TPR" evidence="3">
    <location>
        <begin position="47"/>
        <end position="80"/>
    </location>
</feature>
<dbReference type="Gene3D" id="3.30.70.2390">
    <property type="match status" value="1"/>
</dbReference>
<dbReference type="Pfam" id="PF13399">
    <property type="entry name" value="LytR_C"/>
    <property type="match status" value="1"/>
</dbReference>
<dbReference type="InterPro" id="IPR044244">
    <property type="entry name" value="TTC27/Emw1"/>
</dbReference>
<dbReference type="PROSITE" id="PS51257">
    <property type="entry name" value="PROKAR_LIPOPROTEIN"/>
    <property type="match status" value="1"/>
</dbReference>
<feature type="signal peptide" evidence="4">
    <location>
        <begin position="1"/>
        <end position="21"/>
    </location>
</feature>
<gene>
    <name evidence="6" type="ordered locus">Mmol_1391</name>
</gene>
<keyword evidence="1" id="KW-0677">Repeat</keyword>
<name>C6WWJ8_METML</name>
<dbReference type="AlphaFoldDB" id="C6WWJ8"/>
<evidence type="ECO:0000256" key="1">
    <source>
        <dbReference type="ARBA" id="ARBA00022737"/>
    </source>
</evidence>
<dbReference type="PANTHER" id="PTHR16193">
    <property type="entry name" value="TETRATRICOPEPTIDE REPEAT PROTEIN 27"/>
    <property type="match status" value="1"/>
</dbReference>
<keyword evidence="7" id="KW-1185">Reference proteome</keyword>
<evidence type="ECO:0000256" key="4">
    <source>
        <dbReference type="SAM" id="SignalP"/>
    </source>
</evidence>
<dbReference type="InterPro" id="IPR027381">
    <property type="entry name" value="LytR/CpsA/Psr_C"/>
</dbReference>
<feature type="chain" id="PRO_5002970350" evidence="4">
    <location>
        <begin position="22"/>
        <end position="405"/>
    </location>
</feature>
<proteinExistence type="predicted"/>
<dbReference type="InterPro" id="IPR019734">
    <property type="entry name" value="TPR_rpt"/>
</dbReference>
<reference evidence="6 7" key="2">
    <citation type="journal article" date="2011" name="J. Bacteriol.">
        <title>Genomes of three methylotrophs from a single niche uncover genetic and metabolic divergence of Methylophilaceae.</title>
        <authorList>
            <person name="Lapidus A."/>
            <person name="Clum A."/>
            <person name="Labutti K."/>
            <person name="Kaluzhnaya M.G."/>
            <person name="Lim S."/>
            <person name="Beck D.A."/>
            <person name="Glavina Del Rio T."/>
            <person name="Nolan M."/>
            <person name="Mavromatis K."/>
            <person name="Huntemann M."/>
            <person name="Lucas S."/>
            <person name="Lidstrom M.E."/>
            <person name="Ivanova N."/>
            <person name="Chistoserdova L."/>
        </authorList>
    </citation>
    <scope>NUCLEOTIDE SEQUENCE [LARGE SCALE GENOMIC DNA]</scope>
    <source>
        <strain evidence="7">JLW8 / ATCC BAA-1282 / DSM 17540</strain>
    </source>
</reference>
<sequence length="405" mass="43764">MKSKRKILPMACCVAILSACASNQQVSEAPSWAISPNVKTSNAQASANAMYKLGRYYQGQRRDELAIEAYQKSIYADASFVEAYNGLGVIYAKHGKYQKAIEAFKSALNYAPAAAHLYSNMGYAYYLQGQYAEAVATLKQATTLDPTNLRALNNLGMAYAKSGSQGESVQAFTQAISVEAKAADAEAPVQNALAQEHAADQSEAKPTNVSEIFTAKVSTPKVIAPQADVQELVLPKNQGVVRSAPLPGAVPVVDSSVTLVQVAPNVFELQSQQLSAMPMQQAEEAVVVNWKQAHVEVSNGNGVTGMAGQVGKFLLGQGYQVTRLTNQKPFNVKRSQIQYRDGHHDEAKVLKDSLPDSPDLVQRNDLRADVGVRVVLGNDMRTHVAYFGTKQDKTQLALTLNKPKT</sequence>
<evidence type="ECO:0000313" key="7">
    <source>
        <dbReference type="Proteomes" id="UP000002742"/>
    </source>
</evidence>
<dbReference type="HOGENOM" id="CLU_679362_0_0_4"/>
<feature type="repeat" description="TPR" evidence="3">
    <location>
        <begin position="115"/>
        <end position="148"/>
    </location>
</feature>